<protein>
    <recommendedName>
        <fullName evidence="3">HTH marR-type domain-containing protein</fullName>
    </recommendedName>
</protein>
<dbReference type="KEGG" id="llh:I41_40240"/>
<organism evidence="1 2">
    <name type="scientific">Lacipirellula limnantheis</name>
    <dbReference type="NCBI Taxonomy" id="2528024"/>
    <lineage>
        <taxon>Bacteria</taxon>
        <taxon>Pseudomonadati</taxon>
        <taxon>Planctomycetota</taxon>
        <taxon>Planctomycetia</taxon>
        <taxon>Pirellulales</taxon>
        <taxon>Lacipirellulaceae</taxon>
        <taxon>Lacipirellula</taxon>
    </lineage>
</organism>
<sequence length="125" mass="13564">MGSDHFRAIAAMQGRLKAARCRFSEDEYADAQRALEQLSSYELSTLQDIAPSAAGDKSWAPITDFVGDDDSPDDMTAVSAAASRLEAMGLIESESPAAGDEARIDLMRYRATDLGRRFVNAVRSD</sequence>
<evidence type="ECO:0000313" key="1">
    <source>
        <dbReference type="EMBL" id="QDT74821.1"/>
    </source>
</evidence>
<dbReference type="EMBL" id="CP036339">
    <property type="protein sequence ID" value="QDT74821.1"/>
    <property type="molecule type" value="Genomic_DNA"/>
</dbReference>
<dbReference type="AlphaFoldDB" id="A0A517U2H2"/>
<name>A0A517U2H2_9BACT</name>
<reference evidence="1 2" key="1">
    <citation type="submission" date="2019-02" db="EMBL/GenBank/DDBJ databases">
        <title>Deep-cultivation of Planctomycetes and their phenomic and genomic characterization uncovers novel biology.</title>
        <authorList>
            <person name="Wiegand S."/>
            <person name="Jogler M."/>
            <person name="Boedeker C."/>
            <person name="Pinto D."/>
            <person name="Vollmers J."/>
            <person name="Rivas-Marin E."/>
            <person name="Kohn T."/>
            <person name="Peeters S.H."/>
            <person name="Heuer A."/>
            <person name="Rast P."/>
            <person name="Oberbeckmann S."/>
            <person name="Bunk B."/>
            <person name="Jeske O."/>
            <person name="Meyerdierks A."/>
            <person name="Storesund J.E."/>
            <person name="Kallscheuer N."/>
            <person name="Luecker S."/>
            <person name="Lage O.M."/>
            <person name="Pohl T."/>
            <person name="Merkel B.J."/>
            <person name="Hornburger P."/>
            <person name="Mueller R.-W."/>
            <person name="Bruemmer F."/>
            <person name="Labrenz M."/>
            <person name="Spormann A.M."/>
            <person name="Op den Camp H."/>
            <person name="Overmann J."/>
            <person name="Amann R."/>
            <person name="Jetten M.S.M."/>
            <person name="Mascher T."/>
            <person name="Medema M.H."/>
            <person name="Devos D.P."/>
            <person name="Kaster A.-K."/>
            <person name="Ovreas L."/>
            <person name="Rohde M."/>
            <person name="Galperin M.Y."/>
            <person name="Jogler C."/>
        </authorList>
    </citation>
    <scope>NUCLEOTIDE SEQUENCE [LARGE SCALE GENOMIC DNA]</scope>
    <source>
        <strain evidence="1 2">I41</strain>
    </source>
</reference>
<accession>A0A517U2H2</accession>
<proteinExistence type="predicted"/>
<keyword evidence="2" id="KW-1185">Reference proteome</keyword>
<gene>
    <name evidence="1" type="ORF">I41_40240</name>
</gene>
<dbReference type="Proteomes" id="UP000317909">
    <property type="component" value="Chromosome"/>
</dbReference>
<evidence type="ECO:0008006" key="3">
    <source>
        <dbReference type="Google" id="ProtNLM"/>
    </source>
</evidence>
<evidence type="ECO:0000313" key="2">
    <source>
        <dbReference type="Proteomes" id="UP000317909"/>
    </source>
</evidence>